<comment type="caution">
    <text evidence="2">The sequence shown here is derived from an EMBL/GenBank/DDBJ whole genome shotgun (WGS) entry which is preliminary data.</text>
</comment>
<protein>
    <recommendedName>
        <fullName evidence="1">Integrase catalytic domain-containing protein</fullName>
    </recommendedName>
</protein>
<feature type="non-terminal residue" evidence="2">
    <location>
        <position position="67"/>
    </location>
</feature>
<evidence type="ECO:0000259" key="1">
    <source>
        <dbReference type="Pfam" id="PF13683"/>
    </source>
</evidence>
<sequence length="67" mass="8135">MKNVIKLDNYYSPGELRSRLAEFIDYYNNKRYHESLDNLTPVDVYLGRSQEILKRRKQTKQLTLKNR</sequence>
<reference evidence="2" key="1">
    <citation type="journal article" date="2014" name="Front. Microbiol.">
        <title>High frequency of phylogenetically diverse reductive dehalogenase-homologous genes in deep subseafloor sedimentary metagenomes.</title>
        <authorList>
            <person name="Kawai M."/>
            <person name="Futagami T."/>
            <person name="Toyoda A."/>
            <person name="Takaki Y."/>
            <person name="Nishi S."/>
            <person name="Hori S."/>
            <person name="Arai W."/>
            <person name="Tsubouchi T."/>
            <person name="Morono Y."/>
            <person name="Uchiyama I."/>
            <person name="Ito T."/>
            <person name="Fujiyama A."/>
            <person name="Inagaki F."/>
            <person name="Takami H."/>
        </authorList>
    </citation>
    <scope>NUCLEOTIDE SEQUENCE</scope>
    <source>
        <strain evidence="2">Expedition CK06-06</strain>
    </source>
</reference>
<dbReference type="GO" id="GO:0015074">
    <property type="term" value="P:DNA integration"/>
    <property type="evidence" value="ECO:0007669"/>
    <property type="project" value="InterPro"/>
</dbReference>
<dbReference type="SUPFAM" id="SSF53098">
    <property type="entry name" value="Ribonuclease H-like"/>
    <property type="match status" value="1"/>
</dbReference>
<organism evidence="2">
    <name type="scientific">marine sediment metagenome</name>
    <dbReference type="NCBI Taxonomy" id="412755"/>
    <lineage>
        <taxon>unclassified sequences</taxon>
        <taxon>metagenomes</taxon>
        <taxon>ecological metagenomes</taxon>
    </lineage>
</organism>
<dbReference type="Pfam" id="PF13683">
    <property type="entry name" value="rve_3"/>
    <property type="match status" value="1"/>
</dbReference>
<dbReference type="InterPro" id="IPR012337">
    <property type="entry name" value="RNaseH-like_sf"/>
</dbReference>
<evidence type="ECO:0000313" key="2">
    <source>
        <dbReference type="EMBL" id="GAI73794.1"/>
    </source>
</evidence>
<feature type="domain" description="Integrase catalytic" evidence="1">
    <location>
        <begin position="10"/>
        <end position="41"/>
    </location>
</feature>
<dbReference type="AlphaFoldDB" id="X1T148"/>
<proteinExistence type="predicted"/>
<accession>X1T148</accession>
<dbReference type="InterPro" id="IPR001584">
    <property type="entry name" value="Integrase_cat-core"/>
</dbReference>
<gene>
    <name evidence="2" type="ORF">S12H4_18027</name>
</gene>
<name>X1T148_9ZZZZ</name>
<dbReference type="EMBL" id="BARW01008867">
    <property type="protein sequence ID" value="GAI73794.1"/>
    <property type="molecule type" value="Genomic_DNA"/>
</dbReference>